<evidence type="ECO:0000313" key="11">
    <source>
        <dbReference type="Proteomes" id="UP000736335"/>
    </source>
</evidence>
<feature type="compositionally biased region" description="Basic residues" evidence="6">
    <location>
        <begin position="23"/>
        <end position="39"/>
    </location>
</feature>
<feature type="transmembrane region" description="Helical" evidence="7">
    <location>
        <begin position="538"/>
        <end position="558"/>
    </location>
</feature>
<organism evidence="10 11">
    <name type="scientific">Thelephora terrestris</name>
    <dbReference type="NCBI Taxonomy" id="56493"/>
    <lineage>
        <taxon>Eukaryota</taxon>
        <taxon>Fungi</taxon>
        <taxon>Dikarya</taxon>
        <taxon>Basidiomycota</taxon>
        <taxon>Agaricomycotina</taxon>
        <taxon>Agaricomycetes</taxon>
        <taxon>Thelephorales</taxon>
        <taxon>Thelephoraceae</taxon>
        <taxon>Thelephora</taxon>
    </lineage>
</organism>
<reference evidence="10" key="2">
    <citation type="submission" date="2020-11" db="EMBL/GenBank/DDBJ databases">
        <authorList>
            <consortium name="DOE Joint Genome Institute"/>
            <person name="Kuo A."/>
            <person name="Miyauchi S."/>
            <person name="Kiss E."/>
            <person name="Drula E."/>
            <person name="Kohler A."/>
            <person name="Sanchez-Garcia M."/>
            <person name="Andreopoulos B."/>
            <person name="Barry K.W."/>
            <person name="Bonito G."/>
            <person name="Buee M."/>
            <person name="Carver A."/>
            <person name="Chen C."/>
            <person name="Cichocki N."/>
            <person name="Clum A."/>
            <person name="Culley D."/>
            <person name="Crous P.W."/>
            <person name="Fauchery L."/>
            <person name="Girlanda M."/>
            <person name="Hayes R."/>
            <person name="Keri Z."/>
            <person name="Labutti K."/>
            <person name="Lipzen A."/>
            <person name="Lombard V."/>
            <person name="Magnuson J."/>
            <person name="Maillard F."/>
            <person name="Morin E."/>
            <person name="Murat C."/>
            <person name="Nolan M."/>
            <person name="Ohm R."/>
            <person name="Pangilinan J."/>
            <person name="Pereira M."/>
            <person name="Perotto S."/>
            <person name="Peter M."/>
            <person name="Riley R."/>
            <person name="Sitrit Y."/>
            <person name="Stielow B."/>
            <person name="Szollosi G."/>
            <person name="Zifcakova L."/>
            <person name="Stursova M."/>
            <person name="Spatafora J.W."/>
            <person name="Tedersoo L."/>
            <person name="Vaario L.-M."/>
            <person name="Yamada A."/>
            <person name="Yan M."/>
            <person name="Wang P."/>
            <person name="Xu J."/>
            <person name="Bruns T."/>
            <person name="Baldrian P."/>
            <person name="Vilgalys R."/>
            <person name="Henrissat B."/>
            <person name="Grigoriev I.V."/>
            <person name="Hibbett D."/>
            <person name="Nagy L.G."/>
            <person name="Martin F.M."/>
        </authorList>
    </citation>
    <scope>NUCLEOTIDE SEQUENCE</scope>
    <source>
        <strain evidence="10">UH-Tt-Lm1</strain>
    </source>
</reference>
<evidence type="ECO:0000256" key="7">
    <source>
        <dbReference type="SAM" id="Phobius"/>
    </source>
</evidence>
<sequence>MQPESDDLRPGSSLGSAMGHTTATHKHKSPMRRLIHGLKRLNSYSNENSDSSDEDERSNAPGDGRDGTEEFVERHRVQEIRFNYESLRARKMFFLTLAKCLLKFGAPSHRVGSQLNDIAETLLLNYTLLHLPGVMVISFRDSTTGTNEVHIVRAAGRVALSVLEKVYIIFHYVNEDEMLPSEATTQLEELLAAPPIYPLWLRCVLSFMSATLICSLAFAGSILDCVVGGTFACGLQFLGLKGASSSAIYANVYEVTGCVLVSFIARLLASLHGRLFCYNAVASAAITVILPGFTILTAALETSSKNITCGAVRLVYAIIYTFILGFGLTVGSEFYLLFNESAATDTDGLAVTRTIEYLTGFFTPLNVSMTGAEPNQRGFGVSLEIALPPPEAMHMVKGCYRDPSWTWWRKPLPPYTLFFLVPIYSFLGTMANLQSYHSRHTPVMIVFSCLAYTANKGASVISDRVYVSSSVGALVVGICGNVYGRFSRGGSYTSAVPGLMFLVPSALGLDGGLLSPYASNATAESAYMGSFSLGLRMIQVSVGITIGLFISQIAVFSVKREDKVIAVAA</sequence>
<dbReference type="InterPro" id="IPR010619">
    <property type="entry name" value="ThrE-like_N"/>
</dbReference>
<evidence type="ECO:0000256" key="2">
    <source>
        <dbReference type="ARBA" id="ARBA00022692"/>
    </source>
</evidence>
<dbReference type="OrthoDB" id="413008at2759"/>
<evidence type="ECO:0000256" key="4">
    <source>
        <dbReference type="ARBA" id="ARBA00023136"/>
    </source>
</evidence>
<evidence type="ECO:0000256" key="5">
    <source>
        <dbReference type="ARBA" id="ARBA00034125"/>
    </source>
</evidence>
<evidence type="ECO:0000256" key="1">
    <source>
        <dbReference type="ARBA" id="ARBA00004141"/>
    </source>
</evidence>
<dbReference type="Pfam" id="PF12821">
    <property type="entry name" value="ThrE_2"/>
    <property type="match status" value="1"/>
</dbReference>
<feature type="region of interest" description="Disordered" evidence="6">
    <location>
        <begin position="1"/>
        <end position="72"/>
    </location>
</feature>
<dbReference type="GO" id="GO:0022857">
    <property type="term" value="F:transmembrane transporter activity"/>
    <property type="evidence" value="ECO:0007669"/>
    <property type="project" value="InterPro"/>
</dbReference>
<feature type="transmembrane region" description="Helical" evidence="7">
    <location>
        <begin position="467"/>
        <end position="486"/>
    </location>
</feature>
<feature type="transmembrane region" description="Helical" evidence="7">
    <location>
        <begin position="314"/>
        <end position="338"/>
    </location>
</feature>
<dbReference type="PANTHER" id="PTHR31082">
    <property type="entry name" value="PHEROMONE-REGULATED MEMBRANE PROTEIN 10"/>
    <property type="match status" value="1"/>
</dbReference>
<dbReference type="InterPro" id="IPR051361">
    <property type="entry name" value="ThrE/Ser_Exporter"/>
</dbReference>
<dbReference type="Proteomes" id="UP000736335">
    <property type="component" value="Unassembled WGS sequence"/>
</dbReference>
<keyword evidence="11" id="KW-1185">Reference proteome</keyword>
<evidence type="ECO:0000313" key="10">
    <source>
        <dbReference type="EMBL" id="KAF9779161.1"/>
    </source>
</evidence>
<feature type="compositionally biased region" description="Basic and acidic residues" evidence="6">
    <location>
        <begin position="63"/>
        <end position="72"/>
    </location>
</feature>
<keyword evidence="3 7" id="KW-1133">Transmembrane helix</keyword>
<dbReference type="Pfam" id="PF06738">
    <property type="entry name" value="ThrE"/>
    <property type="match status" value="1"/>
</dbReference>
<feature type="transmembrane region" description="Helical" evidence="7">
    <location>
        <begin position="281"/>
        <end position="302"/>
    </location>
</feature>
<feature type="domain" description="Threonine/serine exporter-like N-terminal" evidence="8">
    <location>
        <begin position="93"/>
        <end position="334"/>
    </location>
</feature>
<name>A0A9P6L204_9AGAM</name>
<feature type="transmembrane region" description="Helical" evidence="7">
    <location>
        <begin position="207"/>
        <end position="235"/>
    </location>
</feature>
<comment type="caution">
    <text evidence="10">The sequence shown here is derived from an EMBL/GenBank/DDBJ whole genome shotgun (WGS) entry which is preliminary data.</text>
</comment>
<comment type="similarity">
    <text evidence="5">Belongs to the ThrE exporter (TC 2.A.79) family.</text>
</comment>
<evidence type="ECO:0000259" key="8">
    <source>
        <dbReference type="Pfam" id="PF06738"/>
    </source>
</evidence>
<dbReference type="InterPro" id="IPR024528">
    <property type="entry name" value="ThrE_2"/>
</dbReference>
<dbReference type="PANTHER" id="PTHR31082:SF4">
    <property type="entry name" value="PHEROMONE-REGULATED MEMBRANE PROTEIN 10"/>
    <property type="match status" value="1"/>
</dbReference>
<feature type="compositionally biased region" description="Polar residues" evidence="6">
    <location>
        <begin position="13"/>
        <end position="22"/>
    </location>
</feature>
<feature type="domain" description="Threonine/Serine exporter ThrE" evidence="9">
    <location>
        <begin position="430"/>
        <end position="553"/>
    </location>
</feature>
<evidence type="ECO:0000256" key="3">
    <source>
        <dbReference type="ARBA" id="ARBA00022989"/>
    </source>
</evidence>
<comment type="subcellular location">
    <subcellularLocation>
        <location evidence="1">Membrane</location>
        <topology evidence="1">Multi-pass membrane protein</topology>
    </subcellularLocation>
</comment>
<dbReference type="GO" id="GO:0016020">
    <property type="term" value="C:membrane"/>
    <property type="evidence" value="ECO:0007669"/>
    <property type="project" value="UniProtKB-SubCell"/>
</dbReference>
<evidence type="ECO:0000259" key="9">
    <source>
        <dbReference type="Pfam" id="PF12821"/>
    </source>
</evidence>
<feature type="transmembrane region" description="Helical" evidence="7">
    <location>
        <begin position="412"/>
        <end position="431"/>
    </location>
</feature>
<feature type="transmembrane region" description="Helical" evidence="7">
    <location>
        <begin position="498"/>
        <end position="518"/>
    </location>
</feature>
<keyword evidence="2 7" id="KW-0812">Transmembrane</keyword>
<gene>
    <name evidence="10" type="ORF">BJ322DRAFT_1146780</name>
</gene>
<accession>A0A9P6L204</accession>
<protein>
    <submittedName>
        <fullName evidence="10">DUF1212-domain-containing protein</fullName>
    </submittedName>
</protein>
<evidence type="ECO:0000256" key="6">
    <source>
        <dbReference type="SAM" id="MobiDB-lite"/>
    </source>
</evidence>
<keyword evidence="4 7" id="KW-0472">Membrane</keyword>
<feature type="transmembrane region" description="Helical" evidence="7">
    <location>
        <begin position="247"/>
        <end position="269"/>
    </location>
</feature>
<dbReference type="AlphaFoldDB" id="A0A9P6L204"/>
<dbReference type="EMBL" id="WIUZ02000020">
    <property type="protein sequence ID" value="KAF9779161.1"/>
    <property type="molecule type" value="Genomic_DNA"/>
</dbReference>
<reference evidence="10" key="1">
    <citation type="journal article" date="2020" name="Nat. Commun.">
        <title>Large-scale genome sequencing of mycorrhizal fungi provides insights into the early evolution of symbiotic traits.</title>
        <authorList>
            <person name="Miyauchi S."/>
            <person name="Kiss E."/>
            <person name="Kuo A."/>
            <person name="Drula E."/>
            <person name="Kohler A."/>
            <person name="Sanchez-Garcia M."/>
            <person name="Morin E."/>
            <person name="Andreopoulos B."/>
            <person name="Barry K.W."/>
            <person name="Bonito G."/>
            <person name="Buee M."/>
            <person name="Carver A."/>
            <person name="Chen C."/>
            <person name="Cichocki N."/>
            <person name="Clum A."/>
            <person name="Culley D."/>
            <person name="Crous P.W."/>
            <person name="Fauchery L."/>
            <person name="Girlanda M."/>
            <person name="Hayes R.D."/>
            <person name="Keri Z."/>
            <person name="LaButti K."/>
            <person name="Lipzen A."/>
            <person name="Lombard V."/>
            <person name="Magnuson J."/>
            <person name="Maillard F."/>
            <person name="Murat C."/>
            <person name="Nolan M."/>
            <person name="Ohm R.A."/>
            <person name="Pangilinan J."/>
            <person name="Pereira M.F."/>
            <person name="Perotto S."/>
            <person name="Peter M."/>
            <person name="Pfister S."/>
            <person name="Riley R."/>
            <person name="Sitrit Y."/>
            <person name="Stielow J.B."/>
            <person name="Szollosi G."/>
            <person name="Zifcakova L."/>
            <person name="Stursova M."/>
            <person name="Spatafora J.W."/>
            <person name="Tedersoo L."/>
            <person name="Vaario L.M."/>
            <person name="Yamada A."/>
            <person name="Yan M."/>
            <person name="Wang P."/>
            <person name="Xu J."/>
            <person name="Bruns T."/>
            <person name="Baldrian P."/>
            <person name="Vilgalys R."/>
            <person name="Dunand C."/>
            <person name="Henrissat B."/>
            <person name="Grigoriev I.V."/>
            <person name="Hibbett D."/>
            <person name="Nagy L.G."/>
            <person name="Martin F.M."/>
        </authorList>
    </citation>
    <scope>NUCLEOTIDE SEQUENCE</scope>
    <source>
        <strain evidence="10">UH-Tt-Lm1</strain>
    </source>
</reference>
<proteinExistence type="inferred from homology"/>